<accession>A0A3B1AC85</accession>
<gene>
    <name evidence="1" type="ORF">MNBD_GAMMA20-2205</name>
</gene>
<proteinExistence type="predicted"/>
<dbReference type="EMBL" id="UOFU01000321">
    <property type="protein sequence ID" value="VAX03366.1"/>
    <property type="molecule type" value="Genomic_DNA"/>
</dbReference>
<dbReference type="AlphaFoldDB" id="A0A3B1AC85"/>
<organism evidence="1">
    <name type="scientific">hydrothermal vent metagenome</name>
    <dbReference type="NCBI Taxonomy" id="652676"/>
    <lineage>
        <taxon>unclassified sequences</taxon>
        <taxon>metagenomes</taxon>
        <taxon>ecological metagenomes</taxon>
    </lineage>
</organism>
<sequence>MSFQATDGRYCRKFQINTERKVSVGVACKQAGYWNTEILLAADSRSADKQGYQPASGYSQAALDAVLDDLWAGVAYDPAEEKVLIQQAWR</sequence>
<protein>
    <submittedName>
        <fullName evidence="1">Uncharacterized protein</fullName>
    </submittedName>
</protein>
<evidence type="ECO:0000313" key="1">
    <source>
        <dbReference type="EMBL" id="VAX03366.1"/>
    </source>
</evidence>
<reference evidence="1" key="1">
    <citation type="submission" date="2018-06" db="EMBL/GenBank/DDBJ databases">
        <authorList>
            <person name="Zhirakovskaya E."/>
        </authorList>
    </citation>
    <scope>NUCLEOTIDE SEQUENCE</scope>
</reference>
<name>A0A3B1AC85_9ZZZZ</name>